<dbReference type="Proteomes" id="UP000295578">
    <property type="component" value="Unassembled WGS sequence"/>
</dbReference>
<dbReference type="PROSITE" id="PS00012">
    <property type="entry name" value="PHOSPHOPANTETHEINE"/>
    <property type="match status" value="1"/>
</dbReference>
<keyword evidence="2" id="KW-0597">Phosphoprotein</keyword>
<evidence type="ECO:0000313" key="4">
    <source>
        <dbReference type="EMBL" id="TDD75667.1"/>
    </source>
</evidence>
<comment type="caution">
    <text evidence="4">The sequence shown here is derived from an EMBL/GenBank/DDBJ whole genome shotgun (WGS) entry which is preliminary data.</text>
</comment>
<evidence type="ECO:0000256" key="1">
    <source>
        <dbReference type="ARBA" id="ARBA00022450"/>
    </source>
</evidence>
<evidence type="ECO:0000259" key="3">
    <source>
        <dbReference type="PROSITE" id="PS50075"/>
    </source>
</evidence>
<dbReference type="PROSITE" id="PS50075">
    <property type="entry name" value="CARRIER"/>
    <property type="match status" value="1"/>
</dbReference>
<dbReference type="AlphaFoldDB" id="A0A4V2YU43"/>
<sequence>MHEKEAVELISKIIGRTRGIPARDISADTRLADDLGLDSLDAAELLAMLHRETGTMLDATSVKDFETVQSVASRLLAAQEESHA</sequence>
<dbReference type="InterPro" id="IPR006162">
    <property type="entry name" value="Ppantetheine_attach_site"/>
</dbReference>
<protein>
    <submittedName>
        <fullName evidence="4">Acyl carrier protein</fullName>
    </submittedName>
</protein>
<name>A0A4V2YU43_9ACTN</name>
<dbReference type="InterPro" id="IPR009081">
    <property type="entry name" value="PP-bd_ACP"/>
</dbReference>
<dbReference type="SUPFAM" id="SSF47336">
    <property type="entry name" value="ACP-like"/>
    <property type="match status" value="1"/>
</dbReference>
<accession>A0A4V2YU43</accession>
<reference evidence="4 5" key="1">
    <citation type="submission" date="2019-03" db="EMBL/GenBank/DDBJ databases">
        <title>Draft genome sequences of novel Actinobacteria.</title>
        <authorList>
            <person name="Sahin N."/>
            <person name="Ay H."/>
            <person name="Saygin H."/>
        </authorList>
    </citation>
    <scope>NUCLEOTIDE SEQUENCE [LARGE SCALE GENOMIC DNA]</scope>
    <source>
        <strain evidence="4 5">DSM 45941</strain>
    </source>
</reference>
<dbReference type="InterPro" id="IPR036736">
    <property type="entry name" value="ACP-like_sf"/>
</dbReference>
<dbReference type="EMBL" id="SMKY01000154">
    <property type="protein sequence ID" value="TDD75667.1"/>
    <property type="molecule type" value="Genomic_DNA"/>
</dbReference>
<dbReference type="RefSeq" id="WP_132200520.1">
    <property type="nucleotide sequence ID" value="NZ_SMKY01000154.1"/>
</dbReference>
<dbReference type="Pfam" id="PF00550">
    <property type="entry name" value="PP-binding"/>
    <property type="match status" value="1"/>
</dbReference>
<proteinExistence type="predicted"/>
<dbReference type="Gene3D" id="1.10.1200.10">
    <property type="entry name" value="ACP-like"/>
    <property type="match status" value="1"/>
</dbReference>
<gene>
    <name evidence="4" type="ORF">E1293_28235</name>
</gene>
<organism evidence="4 5">
    <name type="scientific">Actinomadura darangshiensis</name>
    <dbReference type="NCBI Taxonomy" id="705336"/>
    <lineage>
        <taxon>Bacteria</taxon>
        <taxon>Bacillati</taxon>
        <taxon>Actinomycetota</taxon>
        <taxon>Actinomycetes</taxon>
        <taxon>Streptosporangiales</taxon>
        <taxon>Thermomonosporaceae</taxon>
        <taxon>Actinomadura</taxon>
    </lineage>
</organism>
<evidence type="ECO:0000256" key="2">
    <source>
        <dbReference type="ARBA" id="ARBA00022553"/>
    </source>
</evidence>
<feature type="domain" description="Carrier" evidence="3">
    <location>
        <begin position="1"/>
        <end position="79"/>
    </location>
</feature>
<keyword evidence="5" id="KW-1185">Reference proteome</keyword>
<evidence type="ECO:0000313" key="5">
    <source>
        <dbReference type="Proteomes" id="UP000295578"/>
    </source>
</evidence>
<keyword evidence="1" id="KW-0596">Phosphopantetheine</keyword>